<dbReference type="NCBIfam" id="NF009544">
    <property type="entry name" value="PRK12928.1"/>
    <property type="match status" value="1"/>
</dbReference>
<dbReference type="SMART" id="SM00729">
    <property type="entry name" value="Elp3"/>
    <property type="match status" value="1"/>
</dbReference>
<feature type="binding site" evidence="8">
    <location>
        <position position="29"/>
    </location>
    <ligand>
        <name>[4Fe-4S] cluster</name>
        <dbReference type="ChEBI" id="CHEBI:49883"/>
        <label>1</label>
    </ligand>
</feature>
<dbReference type="InterPro" id="IPR058240">
    <property type="entry name" value="rSAM_sf"/>
</dbReference>
<dbReference type="InterPro" id="IPR007197">
    <property type="entry name" value="rSAM"/>
</dbReference>
<evidence type="ECO:0000259" key="9">
    <source>
        <dbReference type="PROSITE" id="PS51918"/>
    </source>
</evidence>
<keyword evidence="4 8" id="KW-0479">Metal-binding</keyword>
<evidence type="ECO:0000256" key="7">
    <source>
        <dbReference type="ARBA" id="ARBA00047326"/>
    </source>
</evidence>
<dbReference type="Gene3D" id="3.20.20.70">
    <property type="entry name" value="Aldolase class I"/>
    <property type="match status" value="1"/>
</dbReference>
<dbReference type="InterPro" id="IPR013785">
    <property type="entry name" value="Aldolase_TIM"/>
</dbReference>
<evidence type="ECO:0000256" key="8">
    <source>
        <dbReference type="HAMAP-Rule" id="MF_00206"/>
    </source>
</evidence>
<feature type="binding site" evidence="8">
    <location>
        <position position="40"/>
    </location>
    <ligand>
        <name>[4Fe-4S] cluster</name>
        <dbReference type="ChEBI" id="CHEBI:49883"/>
        <label>1</label>
    </ligand>
</feature>
<keyword evidence="8" id="KW-0963">Cytoplasm</keyword>
<evidence type="ECO:0000256" key="1">
    <source>
        <dbReference type="ARBA" id="ARBA00022485"/>
    </source>
</evidence>
<dbReference type="EMBL" id="LT670846">
    <property type="protein sequence ID" value="SHK22061.1"/>
    <property type="molecule type" value="Genomic_DNA"/>
</dbReference>
<dbReference type="PANTHER" id="PTHR10949:SF0">
    <property type="entry name" value="LIPOYL SYNTHASE, MITOCHONDRIAL"/>
    <property type="match status" value="1"/>
</dbReference>
<reference evidence="10 11" key="1">
    <citation type="submission" date="2016-11" db="EMBL/GenBank/DDBJ databases">
        <authorList>
            <person name="Jaros S."/>
            <person name="Januszkiewicz K."/>
            <person name="Wedrychowicz H."/>
        </authorList>
    </citation>
    <scope>NUCLEOTIDE SEQUENCE [LARGE SCALE GENOMIC DNA]</scope>
    <source>
        <strain evidence="10 11">DSM 19557</strain>
    </source>
</reference>
<keyword evidence="2 8" id="KW-0808">Transferase</keyword>
<keyword evidence="11" id="KW-1185">Reference proteome</keyword>
<dbReference type="SFLD" id="SFLDS00029">
    <property type="entry name" value="Radical_SAM"/>
    <property type="match status" value="1"/>
</dbReference>
<dbReference type="PANTHER" id="PTHR10949">
    <property type="entry name" value="LIPOYL SYNTHASE"/>
    <property type="match status" value="1"/>
</dbReference>
<dbReference type="GO" id="GO:0005737">
    <property type="term" value="C:cytoplasm"/>
    <property type="evidence" value="ECO:0007669"/>
    <property type="project" value="UniProtKB-SubCell"/>
</dbReference>
<feature type="domain" description="Radical SAM core" evidence="9">
    <location>
        <begin position="41"/>
        <end position="254"/>
    </location>
</feature>
<feature type="binding site" evidence="8">
    <location>
        <position position="59"/>
    </location>
    <ligand>
        <name>[4Fe-4S] cluster</name>
        <dbReference type="ChEBI" id="CHEBI:49883"/>
        <label>2</label>
        <note>4Fe-4S-S-AdoMet</note>
    </ligand>
</feature>
<evidence type="ECO:0000313" key="10">
    <source>
        <dbReference type="EMBL" id="SHK22061.1"/>
    </source>
</evidence>
<comment type="similarity">
    <text evidence="8">Belongs to the radical SAM superfamily. Lipoyl synthase family.</text>
</comment>
<dbReference type="SUPFAM" id="SSF102114">
    <property type="entry name" value="Radical SAM enzymes"/>
    <property type="match status" value="1"/>
</dbReference>
<dbReference type="NCBIfam" id="NF004019">
    <property type="entry name" value="PRK05481.1"/>
    <property type="match status" value="1"/>
</dbReference>
<dbReference type="InterPro" id="IPR003698">
    <property type="entry name" value="Lipoyl_synth"/>
</dbReference>
<keyword evidence="6 8" id="KW-0411">Iron-sulfur</keyword>
<evidence type="ECO:0000256" key="2">
    <source>
        <dbReference type="ARBA" id="ARBA00022679"/>
    </source>
</evidence>
<dbReference type="GO" id="GO:0046872">
    <property type="term" value="F:metal ion binding"/>
    <property type="evidence" value="ECO:0007669"/>
    <property type="project" value="UniProtKB-KW"/>
</dbReference>
<evidence type="ECO:0000256" key="6">
    <source>
        <dbReference type="ARBA" id="ARBA00023014"/>
    </source>
</evidence>
<accession>A0A1M6QP72</accession>
<feature type="binding site" evidence="8">
    <location>
        <position position="55"/>
    </location>
    <ligand>
        <name>[4Fe-4S] cluster</name>
        <dbReference type="ChEBI" id="CHEBI:49883"/>
        <label>2</label>
        <note>4Fe-4S-S-AdoMet</note>
    </ligand>
</feature>
<gene>
    <name evidence="8" type="primary">lipA</name>
    <name evidence="10" type="ORF">SAMN05444391_0326</name>
</gene>
<dbReference type="UniPathway" id="UPA00538">
    <property type="reaction ID" value="UER00593"/>
</dbReference>
<dbReference type="OrthoDB" id="9787898at2"/>
<dbReference type="GO" id="GO:0009249">
    <property type="term" value="P:protein lipoylation"/>
    <property type="evidence" value="ECO:0007669"/>
    <property type="project" value="UniProtKB-UniRule"/>
</dbReference>
<dbReference type="Proteomes" id="UP000189810">
    <property type="component" value="Chromosome I"/>
</dbReference>
<dbReference type="CDD" id="cd01335">
    <property type="entry name" value="Radical_SAM"/>
    <property type="match status" value="1"/>
</dbReference>
<feature type="binding site" evidence="8">
    <location>
        <position position="265"/>
    </location>
    <ligand>
        <name>[4Fe-4S] cluster</name>
        <dbReference type="ChEBI" id="CHEBI:49883"/>
        <label>1</label>
    </ligand>
</feature>
<dbReference type="STRING" id="381751.SAMN05444391_0326"/>
<evidence type="ECO:0000256" key="4">
    <source>
        <dbReference type="ARBA" id="ARBA00022723"/>
    </source>
</evidence>
<comment type="subcellular location">
    <subcellularLocation>
        <location evidence="8">Cytoplasm</location>
    </subcellularLocation>
</comment>
<feature type="binding site" evidence="8">
    <location>
        <position position="62"/>
    </location>
    <ligand>
        <name>[4Fe-4S] cluster</name>
        <dbReference type="ChEBI" id="CHEBI:49883"/>
        <label>2</label>
        <note>4Fe-4S-S-AdoMet</note>
    </ligand>
</feature>
<dbReference type="RefSeq" id="WP_079653509.1">
    <property type="nucleotide sequence ID" value="NZ_LT670846.1"/>
</dbReference>
<keyword evidence="1 8" id="KW-0004">4Fe-4S</keyword>
<dbReference type="HAMAP" id="MF_00206">
    <property type="entry name" value="Lipoyl_synth"/>
    <property type="match status" value="1"/>
</dbReference>
<dbReference type="Pfam" id="PF04055">
    <property type="entry name" value="Radical_SAM"/>
    <property type="match status" value="1"/>
</dbReference>
<feature type="binding site" evidence="8">
    <location>
        <position position="34"/>
    </location>
    <ligand>
        <name>[4Fe-4S] cluster</name>
        <dbReference type="ChEBI" id="CHEBI:49883"/>
        <label>1</label>
    </ligand>
</feature>
<protein>
    <recommendedName>
        <fullName evidence="8">Lipoyl synthase</fullName>
        <ecNumber evidence="8">2.8.1.8</ecNumber>
    </recommendedName>
    <alternativeName>
        <fullName evidence="8">Lip-syn</fullName>
        <shortName evidence="8">LS</shortName>
    </alternativeName>
    <alternativeName>
        <fullName evidence="8">Lipoate synthase</fullName>
    </alternativeName>
    <alternativeName>
        <fullName evidence="8">Lipoic acid synthase</fullName>
    </alternativeName>
    <alternativeName>
        <fullName evidence="8">Sulfur insertion protein LipA</fullName>
    </alternativeName>
</protein>
<comment type="function">
    <text evidence="8">Catalyzes the radical-mediated insertion of two sulfur atoms into the C-6 and C-8 positions of the octanoyl moiety bound to the lipoyl domains of lipoate-dependent enzymes, thereby converting the octanoylated domains into lipoylated derivatives.</text>
</comment>
<proteinExistence type="inferred from homology"/>
<dbReference type="InterPro" id="IPR006638">
    <property type="entry name" value="Elp3/MiaA/NifB-like_rSAM"/>
</dbReference>
<dbReference type="AlphaFoldDB" id="A0A1M6QP72"/>
<evidence type="ECO:0000313" key="11">
    <source>
        <dbReference type="Proteomes" id="UP000189810"/>
    </source>
</evidence>
<organism evidence="10 11">
    <name type="scientific">Thermocrinis minervae</name>
    <dbReference type="NCBI Taxonomy" id="381751"/>
    <lineage>
        <taxon>Bacteria</taxon>
        <taxon>Pseudomonadati</taxon>
        <taxon>Aquificota</taxon>
        <taxon>Aquificia</taxon>
        <taxon>Aquificales</taxon>
        <taxon>Aquificaceae</taxon>
        <taxon>Thermocrinis</taxon>
    </lineage>
</organism>
<comment type="cofactor">
    <cofactor evidence="8">
        <name>[4Fe-4S] cluster</name>
        <dbReference type="ChEBI" id="CHEBI:49883"/>
    </cofactor>
    <text evidence="8">Binds 2 [4Fe-4S] clusters per subunit. One cluster is coordinated with 3 cysteines and an exchangeable S-adenosyl-L-methionine.</text>
</comment>
<comment type="catalytic activity">
    <reaction evidence="7 8">
        <text>[[Fe-S] cluster scaffold protein carrying a second [4Fe-4S](2+) cluster] + N(6)-octanoyl-L-lysyl-[protein] + 2 oxidized [2Fe-2S]-[ferredoxin] + 2 S-adenosyl-L-methionine + 4 H(+) = [[Fe-S] cluster scaffold protein] + N(6)-[(R)-dihydrolipoyl]-L-lysyl-[protein] + 4 Fe(3+) + 2 hydrogen sulfide + 2 5'-deoxyadenosine + 2 L-methionine + 2 reduced [2Fe-2S]-[ferredoxin]</text>
        <dbReference type="Rhea" id="RHEA:16585"/>
        <dbReference type="Rhea" id="RHEA-COMP:9928"/>
        <dbReference type="Rhea" id="RHEA-COMP:10000"/>
        <dbReference type="Rhea" id="RHEA-COMP:10001"/>
        <dbReference type="Rhea" id="RHEA-COMP:10475"/>
        <dbReference type="Rhea" id="RHEA-COMP:14568"/>
        <dbReference type="Rhea" id="RHEA-COMP:14569"/>
        <dbReference type="ChEBI" id="CHEBI:15378"/>
        <dbReference type="ChEBI" id="CHEBI:17319"/>
        <dbReference type="ChEBI" id="CHEBI:29034"/>
        <dbReference type="ChEBI" id="CHEBI:29919"/>
        <dbReference type="ChEBI" id="CHEBI:33722"/>
        <dbReference type="ChEBI" id="CHEBI:33737"/>
        <dbReference type="ChEBI" id="CHEBI:33738"/>
        <dbReference type="ChEBI" id="CHEBI:57844"/>
        <dbReference type="ChEBI" id="CHEBI:59789"/>
        <dbReference type="ChEBI" id="CHEBI:78809"/>
        <dbReference type="ChEBI" id="CHEBI:83100"/>
        <dbReference type="EC" id="2.8.1.8"/>
    </reaction>
</comment>
<dbReference type="EC" id="2.8.1.8" evidence="8"/>
<keyword evidence="3 8" id="KW-0949">S-adenosyl-L-methionine</keyword>
<evidence type="ECO:0000256" key="5">
    <source>
        <dbReference type="ARBA" id="ARBA00023004"/>
    </source>
</evidence>
<dbReference type="PROSITE" id="PS51918">
    <property type="entry name" value="RADICAL_SAM"/>
    <property type="match status" value="1"/>
</dbReference>
<sequence length="271" mass="31000">MKPKVKAPSSEITGHVINILKKYSLNTVCEESLCPNISECFSMGHATFLILGKVCTRACKFCHVATGRPYPPDPSEPYRLFLAVKELGLEYVVITSVDRDDLQDYGASHFKRCVDFLKSRLEVYVEVLTPDFMGDVNALHTVASSRADILSHNIETVRRLHRLIRPKGDYDRSLEVLRFYSTYGKPVKSAIMLGLGETRDDLLWTFEDLRKVGVEHLVIGQYLRPSYKQMPVVKHYMLEEFKEIEECARSFGFKEIFAHPLARSSYVRGLK</sequence>
<keyword evidence="5 8" id="KW-0408">Iron</keyword>
<evidence type="ECO:0000256" key="3">
    <source>
        <dbReference type="ARBA" id="ARBA00022691"/>
    </source>
</evidence>
<dbReference type="GO" id="GO:0051539">
    <property type="term" value="F:4 iron, 4 sulfur cluster binding"/>
    <property type="evidence" value="ECO:0007669"/>
    <property type="project" value="UniProtKB-UniRule"/>
</dbReference>
<dbReference type="GO" id="GO:0016992">
    <property type="term" value="F:lipoate synthase activity"/>
    <property type="evidence" value="ECO:0007669"/>
    <property type="project" value="UniProtKB-UniRule"/>
</dbReference>
<name>A0A1M6QP72_9AQUI</name>
<comment type="pathway">
    <text evidence="8">Protein modification; protein lipoylation via endogenous pathway; protein N(6)-(lipoyl)lysine from octanoyl-[acyl-carrier-protein]: step 2/2.</text>
</comment>